<dbReference type="Proteomes" id="UP000198983">
    <property type="component" value="Chromosome I"/>
</dbReference>
<proteinExistence type="predicted"/>
<evidence type="ECO:0000313" key="1">
    <source>
        <dbReference type="EMBL" id="SDR76478.1"/>
    </source>
</evidence>
<accession>A0A1H1LPI6</accession>
<dbReference type="EMBL" id="LT629732">
    <property type="protein sequence ID" value="SDR76478.1"/>
    <property type="molecule type" value="Genomic_DNA"/>
</dbReference>
<reference evidence="1 2" key="1">
    <citation type="submission" date="2016-10" db="EMBL/GenBank/DDBJ databases">
        <authorList>
            <person name="de Groot N.N."/>
        </authorList>
    </citation>
    <scope>NUCLEOTIDE SEQUENCE [LARGE SCALE GENOMIC DNA]</scope>
    <source>
        <strain evidence="1 2">DSM 22024</strain>
    </source>
</reference>
<gene>
    <name evidence="1" type="ORF">SAMN04489717_0458</name>
</gene>
<protein>
    <submittedName>
        <fullName evidence="1">Uncharacterized protein</fullName>
    </submittedName>
</protein>
<sequence>MTFSQTVAEWKAHLKAMADRRAGRLDPHAAMLRWMSAYEKAPFRISAYKQIDQRLQHAETCRVDCHSVRSTTQSEACGEPAWRWRLLVVV</sequence>
<name>A0A1H1LPI6_9ACTN</name>
<keyword evidence="2" id="KW-1185">Reference proteome</keyword>
<dbReference type="RefSeq" id="WP_157728165.1">
    <property type="nucleotide sequence ID" value="NZ_LT629732.1"/>
</dbReference>
<organism evidence="1 2">
    <name type="scientific">Actinopolymorpha singaporensis</name>
    <dbReference type="NCBI Taxonomy" id="117157"/>
    <lineage>
        <taxon>Bacteria</taxon>
        <taxon>Bacillati</taxon>
        <taxon>Actinomycetota</taxon>
        <taxon>Actinomycetes</taxon>
        <taxon>Propionibacteriales</taxon>
        <taxon>Actinopolymorphaceae</taxon>
        <taxon>Actinopolymorpha</taxon>
    </lineage>
</organism>
<dbReference type="AlphaFoldDB" id="A0A1H1LPI6"/>
<evidence type="ECO:0000313" key="2">
    <source>
        <dbReference type="Proteomes" id="UP000198983"/>
    </source>
</evidence>